<keyword evidence="4" id="KW-1185">Reference proteome</keyword>
<dbReference type="PANTHER" id="PTHR37383:SF1">
    <property type="entry name" value="OS01G0694200 PROTEIN"/>
    <property type="match status" value="1"/>
</dbReference>
<evidence type="ECO:0000313" key="3">
    <source>
        <dbReference type="EMBL" id="KAL2628517.1"/>
    </source>
</evidence>
<protein>
    <submittedName>
        <fullName evidence="3">Uncharacterized protein</fullName>
    </submittedName>
</protein>
<evidence type="ECO:0000256" key="2">
    <source>
        <dbReference type="SAM" id="Phobius"/>
    </source>
</evidence>
<dbReference type="AlphaFoldDB" id="A0ABD1YCP5"/>
<feature type="compositionally biased region" description="Gly residues" evidence="1">
    <location>
        <begin position="119"/>
        <end position="132"/>
    </location>
</feature>
<feature type="region of interest" description="Disordered" evidence="1">
    <location>
        <begin position="79"/>
        <end position="132"/>
    </location>
</feature>
<organism evidence="3 4">
    <name type="scientific">Riccia fluitans</name>
    <dbReference type="NCBI Taxonomy" id="41844"/>
    <lineage>
        <taxon>Eukaryota</taxon>
        <taxon>Viridiplantae</taxon>
        <taxon>Streptophyta</taxon>
        <taxon>Embryophyta</taxon>
        <taxon>Marchantiophyta</taxon>
        <taxon>Marchantiopsida</taxon>
        <taxon>Marchantiidae</taxon>
        <taxon>Marchantiales</taxon>
        <taxon>Ricciaceae</taxon>
        <taxon>Riccia</taxon>
    </lineage>
</organism>
<dbReference type="EMBL" id="JBHFFA010000004">
    <property type="protein sequence ID" value="KAL2628517.1"/>
    <property type="molecule type" value="Genomic_DNA"/>
</dbReference>
<keyword evidence="2" id="KW-0812">Transmembrane</keyword>
<reference evidence="3 4" key="1">
    <citation type="submission" date="2024-09" db="EMBL/GenBank/DDBJ databases">
        <title>Chromosome-scale assembly of Riccia fluitans.</title>
        <authorList>
            <person name="Paukszto L."/>
            <person name="Sawicki J."/>
            <person name="Karawczyk K."/>
            <person name="Piernik-Szablinska J."/>
            <person name="Szczecinska M."/>
            <person name="Mazdziarz M."/>
        </authorList>
    </citation>
    <scope>NUCLEOTIDE SEQUENCE [LARGE SCALE GENOMIC DNA]</scope>
    <source>
        <strain evidence="3">Rf_01</strain>
        <tissue evidence="3">Aerial parts of the thallus</tissue>
    </source>
</reference>
<feature type="region of interest" description="Disordered" evidence="1">
    <location>
        <begin position="333"/>
        <end position="352"/>
    </location>
</feature>
<feature type="compositionally biased region" description="Basic and acidic residues" evidence="1">
    <location>
        <begin position="338"/>
        <end position="352"/>
    </location>
</feature>
<dbReference type="Proteomes" id="UP001605036">
    <property type="component" value="Unassembled WGS sequence"/>
</dbReference>
<name>A0ABD1YCP5_9MARC</name>
<sequence>MISFGCGFRSGSPFKIERLGTVIYHEEEKDSIRRGEDDKEGPEVGEMKPEERSWVNPIFGKARVLAGGSSSLPSRAYSVERGASGGIPTSGGESSENNGKVRETGGGEAGKGTNKSGLRGRGGNKLPGNGKGFTGNIRSRVYFLTSQPAKGGSCIDLHAWHCEAPCFSPAIVELDRSARSCRGPESTCRDHDRQGRLVSERGAVRLDIPHGMVMKMVASINVVVVYSIAAGKIWVLAAKHVGLPELDKDQGSRSFRGSGLSPVEKDLDTGLSCRKAESGRDDGSSEHLLLMKCAVLECSKPVYSLYSSPQHLLLGEAGGVWIWPLRPLIKPEKRHKERERPKDLTKRSEHSRALAATMSKVQVDKALKDTTEFSGVKASDVELSALTCTSTCKLEEWNANAVKYERQDIEGQQLHPLATKGDISKVVHNPKNGLYALKHEEEEQARRVHDGLPAKELDADQRYSSREMNGHHEEDKAAGNIIRGLPCTLSNCSKHFSRKASSSNLNHAGAPGGEDLQIPLARAHQTKEEAETPGERAITESLWKAGLVQKRNGVVSLSGNGHDPLYSVEGSQSYSSGSEGIGSLETVTLFEDTSLSDENLLGRVKQQQGLGLIGPVFVTTSKESREHGFMAGKGMLQAQVVDIQEISSRRFVLLDSNGDLHLLALEDVQDRGTRSPLRASHLKMTSLKIPMKVSSMAVLLPALQRSSTERPSSVVERKMWVSDGRYSSYIVNIPSHISDEVSAEARVADTGHTAALSVTVSETVFTSERVDTIAAVSAETVLVMTRGSVIAYVISGKLLGFACKIWSSNHSLFPSLLAFFQAYYEDLKDWKSSSRNRDELMNMHVKYLLLVRRMEDDCGSLDFTCALRISKNGGCKCRSRCNDLVVLAGRWLILAIDLVIAFASFLGAFIWK</sequence>
<evidence type="ECO:0000256" key="1">
    <source>
        <dbReference type="SAM" id="MobiDB-lite"/>
    </source>
</evidence>
<gene>
    <name evidence="3" type="ORF">R1flu_013203</name>
</gene>
<evidence type="ECO:0000313" key="4">
    <source>
        <dbReference type="Proteomes" id="UP001605036"/>
    </source>
</evidence>
<feature type="transmembrane region" description="Helical" evidence="2">
    <location>
        <begin position="891"/>
        <end position="911"/>
    </location>
</feature>
<proteinExistence type="predicted"/>
<keyword evidence="2" id="KW-0472">Membrane</keyword>
<feature type="region of interest" description="Disordered" evidence="1">
    <location>
        <begin position="30"/>
        <end position="52"/>
    </location>
</feature>
<comment type="caution">
    <text evidence="3">The sequence shown here is derived from an EMBL/GenBank/DDBJ whole genome shotgun (WGS) entry which is preliminary data.</text>
</comment>
<keyword evidence="2" id="KW-1133">Transmembrane helix</keyword>
<accession>A0ABD1YCP5</accession>
<dbReference type="PANTHER" id="PTHR37383">
    <property type="entry name" value="OS01G0694200 PROTEIN"/>
    <property type="match status" value="1"/>
</dbReference>